<keyword evidence="3" id="KW-1185">Reference proteome</keyword>
<organism evidence="2 3">
    <name type="scientific">Klugiella xanthotipulae</name>
    <dbReference type="NCBI Taxonomy" id="244735"/>
    <lineage>
        <taxon>Bacteria</taxon>
        <taxon>Bacillati</taxon>
        <taxon>Actinomycetota</taxon>
        <taxon>Actinomycetes</taxon>
        <taxon>Micrococcales</taxon>
        <taxon>Microbacteriaceae</taxon>
        <taxon>Klugiella</taxon>
    </lineage>
</organism>
<evidence type="ECO:0000256" key="1">
    <source>
        <dbReference type="SAM" id="MobiDB-lite"/>
    </source>
</evidence>
<sequence>MNDSMEVSDGGVGDNEVLVDETKSAPDDRAERGPLDVAEASAVRPYVDLGSIKVLPREGLQLRLDVEDGTQRIVAVSLDYADSTLQVQAFSAPRSTGLWHEVRGQIFTQLSGQGLSIVEQENEFGPELQVDLVNQATAAVNRVRFVGVDGPRWLLRGVVSGAAVNDLDAADKIHELFRSIVVVRGDLPLPPRDLLPLRVPTAATAAAEAE</sequence>
<dbReference type="InterPro" id="IPR022183">
    <property type="entry name" value="DUF3710"/>
</dbReference>
<name>A0A543HS54_9MICO</name>
<protein>
    <submittedName>
        <fullName evidence="2">Uncharacterized protein DUF3710</fullName>
    </submittedName>
</protein>
<accession>A0A543HS54</accession>
<evidence type="ECO:0000313" key="3">
    <source>
        <dbReference type="Proteomes" id="UP000318331"/>
    </source>
</evidence>
<dbReference type="RefSeq" id="WP_211344808.1">
    <property type="nucleotide sequence ID" value="NZ_BAAAYS010000004.1"/>
</dbReference>
<gene>
    <name evidence="2" type="ORF">FB466_2109</name>
</gene>
<feature type="compositionally biased region" description="Basic and acidic residues" evidence="1">
    <location>
        <begin position="20"/>
        <end position="34"/>
    </location>
</feature>
<evidence type="ECO:0000313" key="2">
    <source>
        <dbReference type="EMBL" id="TQM61173.1"/>
    </source>
</evidence>
<dbReference type="Pfam" id="PF12502">
    <property type="entry name" value="DUF3710"/>
    <property type="match status" value="1"/>
</dbReference>
<dbReference type="EMBL" id="VFPN01000003">
    <property type="protein sequence ID" value="TQM61173.1"/>
    <property type="molecule type" value="Genomic_DNA"/>
</dbReference>
<dbReference type="Proteomes" id="UP000318331">
    <property type="component" value="Unassembled WGS sequence"/>
</dbReference>
<reference evidence="2 3" key="1">
    <citation type="submission" date="2019-06" db="EMBL/GenBank/DDBJ databases">
        <title>Sequencing the genomes of 1000 actinobacteria strains.</title>
        <authorList>
            <person name="Klenk H.-P."/>
        </authorList>
    </citation>
    <scope>NUCLEOTIDE SEQUENCE [LARGE SCALE GENOMIC DNA]</scope>
    <source>
        <strain evidence="2 3">DSM 18031</strain>
    </source>
</reference>
<feature type="region of interest" description="Disordered" evidence="1">
    <location>
        <begin position="1"/>
        <end position="35"/>
    </location>
</feature>
<proteinExistence type="predicted"/>
<dbReference type="AlphaFoldDB" id="A0A543HS54"/>
<comment type="caution">
    <text evidence="2">The sequence shown here is derived from an EMBL/GenBank/DDBJ whole genome shotgun (WGS) entry which is preliminary data.</text>
</comment>